<sequence length="140" mass="15683">MECLLYVLVSISEEEKRAQLLLNLSVEKPVLEEDVELQWRPMFNALEFLPLPEKAKVLDDGRVLIAWPLRSDSDPARYISALTAANVFVMGALEAFEDGGYCYVELPKNGESAVRGNRCAEEEVFFSPRRVAELLSSATS</sequence>
<proteinExistence type="predicted"/>
<gene>
    <name evidence="1" type="ORF">SAMN05216186_1513</name>
</gene>
<accession>A0A1G9QDY2</accession>
<evidence type="ECO:0000313" key="1">
    <source>
        <dbReference type="EMBL" id="SDM09294.1"/>
    </source>
</evidence>
<protein>
    <submittedName>
        <fullName evidence="1">Uncharacterized protein</fullName>
    </submittedName>
</protein>
<dbReference type="AlphaFoldDB" id="A0A1G9QDY2"/>
<dbReference type="STRING" id="137658.SAMN05216186_1513"/>
<keyword evidence="2" id="KW-1185">Reference proteome</keyword>
<dbReference type="Proteomes" id="UP000198706">
    <property type="component" value="Unassembled WGS sequence"/>
</dbReference>
<reference evidence="1 2" key="1">
    <citation type="submission" date="2016-10" db="EMBL/GenBank/DDBJ databases">
        <authorList>
            <person name="de Groot N.N."/>
        </authorList>
    </citation>
    <scope>NUCLEOTIDE SEQUENCE [LARGE SCALE GENOMIC DNA]</scope>
    <source>
        <strain evidence="1 2">JCM 21544</strain>
    </source>
</reference>
<organism evidence="1 2">
    <name type="scientific">Pseudomonas indica</name>
    <dbReference type="NCBI Taxonomy" id="137658"/>
    <lineage>
        <taxon>Bacteria</taxon>
        <taxon>Pseudomonadati</taxon>
        <taxon>Pseudomonadota</taxon>
        <taxon>Gammaproteobacteria</taxon>
        <taxon>Pseudomonadales</taxon>
        <taxon>Pseudomonadaceae</taxon>
        <taxon>Pseudomonas</taxon>
    </lineage>
</organism>
<dbReference type="EMBL" id="FNFD01000051">
    <property type="protein sequence ID" value="SDM09294.1"/>
    <property type="molecule type" value="Genomic_DNA"/>
</dbReference>
<name>A0A1G9QDY2_9PSED</name>
<evidence type="ECO:0000313" key="2">
    <source>
        <dbReference type="Proteomes" id="UP000198706"/>
    </source>
</evidence>
<dbReference type="RefSeq" id="WP_084335892.1">
    <property type="nucleotide sequence ID" value="NZ_FNFD01000051.1"/>
</dbReference>